<accession>A0AAV4M1G3</accession>
<feature type="region of interest" description="Disordered" evidence="1">
    <location>
        <begin position="38"/>
        <end position="136"/>
    </location>
</feature>
<feature type="compositionally biased region" description="Polar residues" evidence="1">
    <location>
        <begin position="105"/>
        <end position="116"/>
    </location>
</feature>
<feature type="compositionally biased region" description="Low complexity" evidence="1">
    <location>
        <begin position="125"/>
        <end position="136"/>
    </location>
</feature>
<protein>
    <recommendedName>
        <fullName evidence="4">CBF1-interacting co-repressor CIR N-terminal domain-containing protein</fullName>
    </recommendedName>
</protein>
<dbReference type="Proteomes" id="UP001497744">
    <property type="component" value="Unassembled WGS sequence"/>
</dbReference>
<sequence length="274" mass="31153">MGGHGGLNILPQKKWNVYRADRQYEVKFDEHRDIEKRLASREQRKRERLSDSLVELRRQSQGVRNLGGEAADSNHDPAFGNEQGEPRRRQRHGSRRNRNDRTYEAASNTRSRSRSPPKNDDRGNPAAAADTDPAEAPQAIEFDKKVTGAHINLFEAAEREAEERAEKRRESLIKSGSYVYNSGSRGPRSVNVYTDDASVALVPDIKQTATPWYMREKPEGGFAASGTDRPGGPRYLKSVSAYAGTQRYREEEEMAHHFANRLAKFQREKKLPME</sequence>
<name>A0AAV4M1G3_BABCB</name>
<evidence type="ECO:0000256" key="1">
    <source>
        <dbReference type="SAM" id="MobiDB-lite"/>
    </source>
</evidence>
<comment type="caution">
    <text evidence="2">The sequence shown here is derived from an EMBL/GenBank/DDBJ whole genome shotgun (WGS) entry which is preliminary data.</text>
</comment>
<dbReference type="RefSeq" id="XP_067717799.1">
    <property type="nucleotide sequence ID" value="XM_067861698.1"/>
</dbReference>
<evidence type="ECO:0000313" key="2">
    <source>
        <dbReference type="EMBL" id="GIX65730.1"/>
    </source>
</evidence>
<dbReference type="AlphaFoldDB" id="A0AAV4M1G3"/>
<evidence type="ECO:0000313" key="3">
    <source>
        <dbReference type="Proteomes" id="UP001497744"/>
    </source>
</evidence>
<dbReference type="EMBL" id="BPLF01000005">
    <property type="protein sequence ID" value="GIX65730.1"/>
    <property type="molecule type" value="Genomic_DNA"/>
</dbReference>
<evidence type="ECO:0008006" key="4">
    <source>
        <dbReference type="Google" id="ProtNLM"/>
    </source>
</evidence>
<gene>
    <name evidence="2" type="ORF">BcabD6B2_51650</name>
</gene>
<feature type="compositionally biased region" description="Basic and acidic residues" evidence="1">
    <location>
        <begin position="38"/>
        <end position="58"/>
    </location>
</feature>
<proteinExistence type="predicted"/>
<dbReference type="GeneID" id="94197211"/>
<organism evidence="2 3">
    <name type="scientific">Babesia caballi</name>
    <dbReference type="NCBI Taxonomy" id="5871"/>
    <lineage>
        <taxon>Eukaryota</taxon>
        <taxon>Sar</taxon>
        <taxon>Alveolata</taxon>
        <taxon>Apicomplexa</taxon>
        <taxon>Aconoidasida</taxon>
        <taxon>Piroplasmida</taxon>
        <taxon>Babesiidae</taxon>
        <taxon>Babesia</taxon>
    </lineage>
</organism>
<keyword evidence="3" id="KW-1185">Reference proteome</keyword>
<reference evidence="2 3" key="1">
    <citation type="submission" date="2021-06" db="EMBL/GenBank/DDBJ databases">
        <title>Genome sequence of Babesia caballi.</title>
        <authorList>
            <person name="Yamagishi J."/>
            <person name="Kidaka T."/>
            <person name="Ochi A."/>
        </authorList>
    </citation>
    <scope>NUCLEOTIDE SEQUENCE [LARGE SCALE GENOMIC DNA]</scope>
    <source>
        <strain evidence="2">USDA-D6B2</strain>
    </source>
</reference>